<comment type="caution">
    <text evidence="1">The sequence shown here is derived from an EMBL/GenBank/DDBJ whole genome shotgun (WGS) entry which is preliminary data.</text>
</comment>
<dbReference type="EMBL" id="JAHRIP010024965">
    <property type="protein sequence ID" value="MEQ2289818.1"/>
    <property type="molecule type" value="Genomic_DNA"/>
</dbReference>
<reference evidence="1 2" key="1">
    <citation type="submission" date="2021-06" db="EMBL/GenBank/DDBJ databases">
        <authorList>
            <person name="Palmer J.M."/>
        </authorList>
    </citation>
    <scope>NUCLEOTIDE SEQUENCE [LARGE SCALE GENOMIC DNA]</scope>
    <source>
        <strain evidence="1 2">AS_MEX2019</strain>
        <tissue evidence="1">Muscle</tissue>
    </source>
</reference>
<protein>
    <submittedName>
        <fullName evidence="1">Uncharacterized protein</fullName>
    </submittedName>
</protein>
<proteinExistence type="predicted"/>
<dbReference type="Proteomes" id="UP001469553">
    <property type="component" value="Unassembled WGS sequence"/>
</dbReference>
<organism evidence="1 2">
    <name type="scientific">Ameca splendens</name>
    <dbReference type="NCBI Taxonomy" id="208324"/>
    <lineage>
        <taxon>Eukaryota</taxon>
        <taxon>Metazoa</taxon>
        <taxon>Chordata</taxon>
        <taxon>Craniata</taxon>
        <taxon>Vertebrata</taxon>
        <taxon>Euteleostomi</taxon>
        <taxon>Actinopterygii</taxon>
        <taxon>Neopterygii</taxon>
        <taxon>Teleostei</taxon>
        <taxon>Neoteleostei</taxon>
        <taxon>Acanthomorphata</taxon>
        <taxon>Ovalentaria</taxon>
        <taxon>Atherinomorphae</taxon>
        <taxon>Cyprinodontiformes</taxon>
        <taxon>Goodeidae</taxon>
        <taxon>Ameca</taxon>
    </lineage>
</organism>
<gene>
    <name evidence="1" type="ORF">AMECASPLE_037140</name>
</gene>
<name>A0ABV0Y8D3_9TELE</name>
<sequence length="100" mass="11556">MECCFLTQLFTMTYCSSTSLNALDTPIFPWHPSIDCKYDTKIVELLYLRQRLNPDPNKVTQSFWFRTIPSALQETLKNHPLNVVVGFEYPYDPAVQGFGC</sequence>
<evidence type="ECO:0000313" key="1">
    <source>
        <dbReference type="EMBL" id="MEQ2289818.1"/>
    </source>
</evidence>
<keyword evidence="2" id="KW-1185">Reference proteome</keyword>
<evidence type="ECO:0000313" key="2">
    <source>
        <dbReference type="Proteomes" id="UP001469553"/>
    </source>
</evidence>
<accession>A0ABV0Y8D3</accession>